<reference evidence="2 3" key="1">
    <citation type="submission" date="2020-04" db="EMBL/GenBank/DDBJ databases">
        <authorList>
            <person name="Klaysubun C."/>
            <person name="Duangmal K."/>
            <person name="Lipun K."/>
        </authorList>
    </citation>
    <scope>NUCLEOTIDE SEQUENCE [LARGE SCALE GENOMIC DNA]</scope>
    <source>
        <strain evidence="2 3">K10HN5</strain>
    </source>
</reference>
<organism evidence="2 3">
    <name type="scientific">Pseudonocardia acidicola</name>
    <dbReference type="NCBI Taxonomy" id="2724939"/>
    <lineage>
        <taxon>Bacteria</taxon>
        <taxon>Bacillati</taxon>
        <taxon>Actinomycetota</taxon>
        <taxon>Actinomycetes</taxon>
        <taxon>Pseudonocardiales</taxon>
        <taxon>Pseudonocardiaceae</taxon>
        <taxon>Pseudonocardia</taxon>
    </lineage>
</organism>
<feature type="transmembrane region" description="Helical" evidence="1">
    <location>
        <begin position="36"/>
        <end position="57"/>
    </location>
</feature>
<feature type="transmembrane region" description="Helical" evidence="1">
    <location>
        <begin position="6"/>
        <end position="29"/>
    </location>
</feature>
<keyword evidence="1" id="KW-0472">Membrane</keyword>
<gene>
    <name evidence="2" type="ORF">HF526_27295</name>
</gene>
<protein>
    <submittedName>
        <fullName evidence="2">DUF3147 family protein</fullName>
    </submittedName>
</protein>
<dbReference type="RefSeq" id="WP_169384444.1">
    <property type="nucleotide sequence ID" value="NZ_JAAXLA010000070.1"/>
</dbReference>
<feature type="transmembrane region" description="Helical" evidence="1">
    <location>
        <begin position="95"/>
        <end position="113"/>
    </location>
</feature>
<feature type="transmembrane region" description="Helical" evidence="1">
    <location>
        <begin position="63"/>
        <end position="83"/>
    </location>
</feature>
<evidence type="ECO:0000313" key="3">
    <source>
        <dbReference type="Proteomes" id="UP000820669"/>
    </source>
</evidence>
<evidence type="ECO:0000313" key="2">
    <source>
        <dbReference type="EMBL" id="NMI00979.1"/>
    </source>
</evidence>
<dbReference type="EMBL" id="JAAXLA010000070">
    <property type="protein sequence ID" value="NMI00979.1"/>
    <property type="molecule type" value="Genomic_DNA"/>
</dbReference>
<dbReference type="Proteomes" id="UP000820669">
    <property type="component" value="Unassembled WGS sequence"/>
</dbReference>
<name>A0ABX1SLF1_9PSEU</name>
<keyword evidence="1" id="KW-0812">Transmembrane</keyword>
<proteinExistence type="predicted"/>
<keyword evidence="3" id="KW-1185">Reference proteome</keyword>
<evidence type="ECO:0000256" key="1">
    <source>
        <dbReference type="SAM" id="Phobius"/>
    </source>
</evidence>
<comment type="caution">
    <text evidence="2">The sequence shown here is derived from an EMBL/GenBank/DDBJ whole genome shotgun (WGS) entry which is preliminary data.</text>
</comment>
<dbReference type="Pfam" id="PF11345">
    <property type="entry name" value="DUF3147"/>
    <property type="match status" value="1"/>
</dbReference>
<accession>A0ABX1SLF1</accession>
<keyword evidence="1" id="KW-1133">Transmembrane helix</keyword>
<dbReference type="InterPro" id="IPR021493">
    <property type="entry name" value="DUF3147"/>
</dbReference>
<sequence>MHSTVVVLALKTVASGLFVAAFAVVASMLSPKRLAGVFAAAPAVALGSLIMTVALLGNAGAVVAARGMAVGGAGFAVSCAAAVPALRRWGVLRGTAMTIAVWAVVSAVLYRVVRP</sequence>